<dbReference type="OrthoDB" id="9756at10239"/>
<keyword evidence="1" id="KW-0143">Chaperone</keyword>
<gene>
    <name evidence="3" type="ORF">ceV_501</name>
</gene>
<dbReference type="PRINTS" id="PR00625">
    <property type="entry name" value="JDOMAIN"/>
</dbReference>
<dbReference type="GO" id="GO:0051087">
    <property type="term" value="F:protein-folding chaperone binding"/>
    <property type="evidence" value="ECO:0007669"/>
    <property type="project" value="TreeGrafter"/>
</dbReference>
<dbReference type="EMBL" id="KT820662">
    <property type="protein sequence ID" value="ALH23407.1"/>
    <property type="molecule type" value="Genomic_DNA"/>
</dbReference>
<dbReference type="SMART" id="SM00271">
    <property type="entry name" value="DnaJ"/>
    <property type="match status" value="1"/>
</dbReference>
<dbReference type="GO" id="GO:0036503">
    <property type="term" value="P:ERAD pathway"/>
    <property type="evidence" value="ECO:0007669"/>
    <property type="project" value="TreeGrafter"/>
</dbReference>
<dbReference type="GO" id="GO:0051787">
    <property type="term" value="F:misfolded protein binding"/>
    <property type="evidence" value="ECO:0007669"/>
    <property type="project" value="TreeGrafter"/>
</dbReference>
<organism evidence="3 4">
    <name type="scientific">Chrysochromulina ericina virus CeV-01B</name>
    <dbReference type="NCBI Taxonomy" id="3070830"/>
    <lineage>
        <taxon>Viruses</taxon>
        <taxon>Varidnaviria</taxon>
        <taxon>Bamfordvirae</taxon>
        <taxon>Nucleocytoviricota</taxon>
        <taxon>Megaviricetes</taxon>
        <taxon>Imitervirales</taxon>
        <taxon>Mesomimiviridae</taxon>
        <taxon>Tethysvirus</taxon>
        <taxon>Tethysvirus raunefjordenense</taxon>
    </lineage>
</organism>
<proteinExistence type="predicted"/>
<keyword evidence="4" id="KW-1185">Reference proteome</keyword>
<dbReference type="PROSITE" id="PS50076">
    <property type="entry name" value="DNAJ_2"/>
    <property type="match status" value="1"/>
</dbReference>
<evidence type="ECO:0000259" key="2">
    <source>
        <dbReference type="PROSITE" id="PS50076"/>
    </source>
</evidence>
<dbReference type="Gene3D" id="1.10.287.110">
    <property type="entry name" value="DnaJ domain"/>
    <property type="match status" value="1"/>
</dbReference>
<protein>
    <submittedName>
        <fullName evidence="3">DnaJ/HsP40</fullName>
    </submittedName>
</protein>
<evidence type="ECO:0000256" key="1">
    <source>
        <dbReference type="ARBA" id="ARBA00023186"/>
    </source>
</evidence>
<sequence>MFNNYQVLGLNSNASDEEVKHRYKKLALKYHPDKNKTQDASEKFQKISDAYNNIINKKSKPINNNIRQINREELFRTMFSQMRMNEVSNINISPLPSQTTFISKSIHIIDGKSIEKITEKKNGVTRTRTIVREI</sequence>
<dbReference type="InterPro" id="IPR051948">
    <property type="entry name" value="Hsp70_co-chaperone_J-domain"/>
</dbReference>
<dbReference type="PANTHER" id="PTHR44360:SF1">
    <property type="entry name" value="DNAJ HOMOLOG SUBFAMILY B MEMBER 9"/>
    <property type="match status" value="1"/>
</dbReference>
<dbReference type="CDD" id="cd06257">
    <property type="entry name" value="DnaJ"/>
    <property type="match status" value="1"/>
</dbReference>
<dbReference type="PANTHER" id="PTHR44360">
    <property type="entry name" value="DNAJ HOMOLOG SUBFAMILY B MEMBER 9"/>
    <property type="match status" value="1"/>
</dbReference>
<dbReference type="SUPFAM" id="SSF46565">
    <property type="entry name" value="Chaperone J-domain"/>
    <property type="match status" value="1"/>
</dbReference>
<name>A0A0N9QZ92_9VIRU</name>
<evidence type="ECO:0000313" key="3">
    <source>
        <dbReference type="EMBL" id="ALH23407.1"/>
    </source>
</evidence>
<dbReference type="InterPro" id="IPR001623">
    <property type="entry name" value="DnaJ_domain"/>
</dbReference>
<dbReference type="KEGG" id="vg:26049368"/>
<feature type="domain" description="J" evidence="2">
    <location>
        <begin position="3"/>
        <end position="83"/>
    </location>
</feature>
<dbReference type="Pfam" id="PF00226">
    <property type="entry name" value="DnaJ"/>
    <property type="match status" value="1"/>
</dbReference>
<reference evidence="3 4" key="1">
    <citation type="journal article" date="2015" name="Genome Announc.">
        <title>The 474-Kilobase-Pair Complete Genome Sequence of CeV-01B, a Virus Infecting Haptolina (Chrysochromulina) ericina (Prymnesiophyceae).</title>
        <authorList>
            <person name="Gallot-Lavallee L."/>
            <person name="Pagarete A."/>
            <person name="Legendre M."/>
            <person name="Santini S."/>
            <person name="Sandaa R.A."/>
            <person name="Himmelbauer H."/>
            <person name="Ogata H."/>
            <person name="Bratbak G."/>
            <person name="Claverie J.M."/>
        </authorList>
    </citation>
    <scope>NUCLEOTIDE SEQUENCE [LARGE SCALE GENOMIC DNA]</scope>
    <source>
        <strain evidence="3">CeV-01B</strain>
    </source>
</reference>
<dbReference type="InterPro" id="IPR036869">
    <property type="entry name" value="J_dom_sf"/>
</dbReference>
<evidence type="ECO:0000313" key="4">
    <source>
        <dbReference type="Proteomes" id="UP000203826"/>
    </source>
</evidence>
<dbReference type="Proteomes" id="UP000203826">
    <property type="component" value="Segment"/>
</dbReference>
<accession>A0A0N9QZ92</accession>